<keyword evidence="1" id="KW-0472">Membrane</keyword>
<sequence length="267" mass="27597">MAEPGIASAARVRQEAKGRELLADTGALWSALPVEWPREAEGGSAAALPGWGWRVRRSLAALLVRPRRSFQYVHEPVDHGAALRLLLTVRLPLWAPLLVALAVLGPPAPAGQGIPLLEPSLIEALALWLLLMAPVGVPLLYAGLGIATHVALTLTGGAPRSIAATMRAVGYALAPALLGVALLDLPLYVGALSLEVYLGGLGALTLLTFVVAGNALTGTHQLPPIRGFVVALVPAAMFAATQVLRAVLALGALPGYTPPPGLPYLVP</sequence>
<keyword evidence="1" id="KW-0812">Transmembrane</keyword>
<feature type="transmembrane region" description="Helical" evidence="1">
    <location>
        <begin position="196"/>
        <end position="216"/>
    </location>
</feature>
<dbReference type="EMBL" id="JAIRAU010000047">
    <property type="protein sequence ID" value="MBZ5714150.1"/>
    <property type="molecule type" value="Genomic_DNA"/>
</dbReference>
<gene>
    <name evidence="2" type="ORF">K7C98_33375</name>
</gene>
<evidence type="ECO:0000256" key="1">
    <source>
        <dbReference type="SAM" id="Phobius"/>
    </source>
</evidence>
<protein>
    <submittedName>
        <fullName evidence="2">YIP1 family protein</fullName>
    </submittedName>
</protein>
<evidence type="ECO:0000313" key="3">
    <source>
        <dbReference type="Proteomes" id="UP001139031"/>
    </source>
</evidence>
<proteinExistence type="predicted"/>
<keyword evidence="3" id="KW-1185">Reference proteome</keyword>
<feature type="transmembrane region" description="Helical" evidence="1">
    <location>
        <begin position="85"/>
        <end position="105"/>
    </location>
</feature>
<feature type="transmembrane region" description="Helical" evidence="1">
    <location>
        <begin position="228"/>
        <end position="253"/>
    </location>
</feature>
<reference evidence="2" key="1">
    <citation type="submission" date="2021-08" db="EMBL/GenBank/DDBJ databases">
        <authorList>
            <person name="Stevens D.C."/>
        </authorList>
    </citation>
    <scope>NUCLEOTIDE SEQUENCE</scope>
    <source>
        <strain evidence="2">DSM 53165</strain>
    </source>
</reference>
<comment type="caution">
    <text evidence="2">The sequence shown here is derived from an EMBL/GenBank/DDBJ whole genome shotgun (WGS) entry which is preliminary data.</text>
</comment>
<dbReference type="Proteomes" id="UP001139031">
    <property type="component" value="Unassembled WGS sequence"/>
</dbReference>
<evidence type="ECO:0000313" key="2">
    <source>
        <dbReference type="EMBL" id="MBZ5714150.1"/>
    </source>
</evidence>
<accession>A0ABS7U0U6</accession>
<dbReference type="RefSeq" id="WP_224195883.1">
    <property type="nucleotide sequence ID" value="NZ_JAIRAU010000047.1"/>
</dbReference>
<name>A0ABS7U0U6_9BACT</name>
<keyword evidence="1" id="KW-1133">Transmembrane helix</keyword>
<feature type="transmembrane region" description="Helical" evidence="1">
    <location>
        <begin position="125"/>
        <end position="147"/>
    </location>
</feature>
<feature type="transmembrane region" description="Helical" evidence="1">
    <location>
        <begin position="168"/>
        <end position="190"/>
    </location>
</feature>
<organism evidence="2 3">
    <name type="scientific">Nannocystis pusilla</name>
    <dbReference type="NCBI Taxonomy" id="889268"/>
    <lineage>
        <taxon>Bacteria</taxon>
        <taxon>Pseudomonadati</taxon>
        <taxon>Myxococcota</taxon>
        <taxon>Polyangia</taxon>
        <taxon>Nannocystales</taxon>
        <taxon>Nannocystaceae</taxon>
        <taxon>Nannocystis</taxon>
    </lineage>
</organism>